<dbReference type="Proteomes" id="UP001219901">
    <property type="component" value="Chromosome"/>
</dbReference>
<organism evidence="4 5">
    <name type="scientific">Candidatus Lucifugimonas marina</name>
    <dbReference type="NCBI Taxonomy" id="3038979"/>
    <lineage>
        <taxon>Bacteria</taxon>
        <taxon>Bacillati</taxon>
        <taxon>Chloroflexota</taxon>
        <taxon>Dehalococcoidia</taxon>
        <taxon>SAR202 cluster</taxon>
        <taxon>Candidatus Lucifugimonadales</taxon>
        <taxon>Candidatus Lucifugimonadaceae</taxon>
        <taxon>Candidatus Lucifugimonas</taxon>
    </lineage>
</organism>
<proteinExistence type="inferred from homology"/>
<dbReference type="Gene3D" id="3.40.50.720">
    <property type="entry name" value="NAD(P)-binding Rossmann-like Domain"/>
    <property type="match status" value="1"/>
</dbReference>
<dbReference type="Pfam" id="PF01370">
    <property type="entry name" value="Epimerase"/>
    <property type="match status" value="1"/>
</dbReference>
<dbReference type="RefSeq" id="WP_342822120.1">
    <property type="nucleotide sequence ID" value="NZ_CP046146.1"/>
</dbReference>
<comment type="similarity">
    <text evidence="1">Belongs to the NAD(P)-dependent epimerase/dehydratase family.</text>
</comment>
<reference evidence="5" key="3">
    <citation type="submission" date="2023-06" db="EMBL/GenBank/DDBJ databases">
        <title>Pangenomics reveal diversification of enzyme families and niche specialization in globally abundant SAR202 bacteria.</title>
        <authorList>
            <person name="Saw J.H.W."/>
        </authorList>
    </citation>
    <scope>NUCLEOTIDE SEQUENCE [LARGE SCALE GENOMIC DNA]</scope>
    <source>
        <strain evidence="5">JH1073</strain>
    </source>
</reference>
<dbReference type="AlphaFoldDB" id="A0AAJ5ZH67"/>
<gene>
    <name evidence="3" type="ORF">GKO46_05100</name>
    <name evidence="4" type="ORF">GKO48_04160</name>
</gene>
<evidence type="ECO:0000313" key="5">
    <source>
        <dbReference type="Proteomes" id="UP001219901"/>
    </source>
</evidence>
<evidence type="ECO:0000313" key="3">
    <source>
        <dbReference type="EMBL" id="MDG0866449.1"/>
    </source>
</evidence>
<reference evidence="5 6" key="1">
    <citation type="submission" date="2019-11" db="EMBL/GenBank/DDBJ databases">
        <authorList>
            <person name="Cho J.-C."/>
        </authorList>
    </citation>
    <scope>NUCLEOTIDE SEQUENCE [LARGE SCALE GENOMIC DNA]</scope>
    <source>
        <strain evidence="4 5">JH1073</strain>
        <strain evidence="3 6">JH702</strain>
    </source>
</reference>
<evidence type="ECO:0000313" key="6">
    <source>
        <dbReference type="Proteomes" id="UP001321249"/>
    </source>
</evidence>
<name>A0AAJ5ZH67_9CHLR</name>
<dbReference type="SUPFAM" id="SSF51735">
    <property type="entry name" value="NAD(P)-binding Rossmann-fold domains"/>
    <property type="match status" value="1"/>
</dbReference>
<dbReference type="EMBL" id="CP046147">
    <property type="protein sequence ID" value="WFG38837.1"/>
    <property type="molecule type" value="Genomic_DNA"/>
</dbReference>
<evidence type="ECO:0000313" key="4">
    <source>
        <dbReference type="EMBL" id="WFG38837.1"/>
    </source>
</evidence>
<protein>
    <submittedName>
        <fullName evidence="4">NAD-dependent epimerase/dehydratase family protein</fullName>
    </submittedName>
</protein>
<dbReference type="InterPro" id="IPR001509">
    <property type="entry name" value="Epimerase_deHydtase"/>
</dbReference>
<evidence type="ECO:0000259" key="2">
    <source>
        <dbReference type="Pfam" id="PF01370"/>
    </source>
</evidence>
<sequence length="321" mass="35250">MQKAFITGGAGFIGSRVVREFLAADYEVTVFDSFKQYVAPDPKAKPINLLARLADISDDISLVTGDTLNKDYLRRALNSFKPDVIVHMAALPLANVAIEQTEEAFESILSSTVNILEVVRDFDHNCPVLYTSSSMVYGDFKTPSVTEEAPKDPKDIYGSIKLAGEIISAGYRKRYGIDVRTVRPTAVYGPFDANQRVLYKFITRALNGQPLRIDGDGSMALDFTYVDDTANGIFRIATTDAAAGETFNIARGKSETLSTAVSIISETIGDVEVEYGEVPAHIPNRGTLDVTKARDLLGFEPQYGLERALPAYIEHLRHNPI</sequence>
<evidence type="ECO:0000256" key="1">
    <source>
        <dbReference type="ARBA" id="ARBA00007637"/>
    </source>
</evidence>
<feature type="domain" description="NAD-dependent epimerase/dehydratase" evidence="2">
    <location>
        <begin position="5"/>
        <end position="250"/>
    </location>
</feature>
<dbReference type="EMBL" id="WMBE01000001">
    <property type="protein sequence ID" value="MDG0866449.1"/>
    <property type="molecule type" value="Genomic_DNA"/>
</dbReference>
<dbReference type="PANTHER" id="PTHR43000">
    <property type="entry name" value="DTDP-D-GLUCOSE 4,6-DEHYDRATASE-RELATED"/>
    <property type="match status" value="1"/>
</dbReference>
<accession>A0AAJ5ZH67</accession>
<dbReference type="InterPro" id="IPR036291">
    <property type="entry name" value="NAD(P)-bd_dom_sf"/>
</dbReference>
<reference evidence="4" key="2">
    <citation type="journal article" date="2023" name="Nat. Commun.">
        <title>Cultivation of marine bacteria of the SAR202 clade.</title>
        <authorList>
            <person name="Lim Y."/>
            <person name="Seo J.H."/>
            <person name="Giovannoni S.J."/>
            <person name="Kang I."/>
            <person name="Cho J.C."/>
        </authorList>
    </citation>
    <scope>NUCLEOTIDE SEQUENCE</scope>
    <source>
        <strain evidence="4">JH1073</strain>
    </source>
</reference>
<keyword evidence="5" id="KW-1185">Reference proteome</keyword>
<dbReference type="Proteomes" id="UP001321249">
    <property type="component" value="Unassembled WGS sequence"/>
</dbReference>